<proteinExistence type="predicted"/>
<dbReference type="GeneID" id="39574327"/>
<dbReference type="AlphaFoldDB" id="A0A0D1I6P5"/>
<accession>A0A0D1I6P5</accession>
<reference evidence="1 2" key="1">
    <citation type="submission" date="2014-12" db="EMBL/GenBank/DDBJ databases">
        <title>Comparative genome analysis of Bacillus coagulans HM-08, Clostridium butyricum HM-68, Bacillus subtilis HM-66 and Bacillus licheniformis BL-09.</title>
        <authorList>
            <person name="Zhang H."/>
        </authorList>
    </citation>
    <scope>NUCLEOTIDE SEQUENCE [LARGE SCALE GENOMIC DNA]</scope>
    <source>
        <strain evidence="1 2">HM-66</strain>
    </source>
</reference>
<dbReference type="RefSeq" id="WP_043859051.1">
    <property type="nucleotide sequence ID" value="NZ_CP061871.1"/>
</dbReference>
<protein>
    <submittedName>
        <fullName evidence="1">Uncharacterized protein</fullName>
    </submittedName>
</protein>
<sequence length="106" mass="11446">MNISNADIVINSGSSPEVLKAAINALEHIGAVGSIVHKRNKQKVEYTTLVEGRKGTLAITAGFSSGFNGTGTQAFQDFLKHVGVDQREIESLTKDKSDVKEIRFTI</sequence>
<organism evidence="1 2">
    <name type="scientific">Bacillus subtilis</name>
    <dbReference type="NCBI Taxonomy" id="1423"/>
    <lineage>
        <taxon>Bacteria</taxon>
        <taxon>Bacillati</taxon>
        <taxon>Bacillota</taxon>
        <taxon>Bacilli</taxon>
        <taxon>Bacillales</taxon>
        <taxon>Bacillaceae</taxon>
        <taxon>Bacillus</taxon>
    </lineage>
</organism>
<comment type="caution">
    <text evidence="1">The sequence shown here is derived from an EMBL/GenBank/DDBJ whole genome shotgun (WGS) entry which is preliminary data.</text>
</comment>
<evidence type="ECO:0000313" key="2">
    <source>
        <dbReference type="Proteomes" id="UP000032247"/>
    </source>
</evidence>
<gene>
    <name evidence="1" type="ORF">SC09_contig8orf00092</name>
</gene>
<dbReference type="PATRIC" id="fig|1423.173.peg.4896"/>
<dbReference type="Proteomes" id="UP000032247">
    <property type="component" value="Unassembled WGS sequence"/>
</dbReference>
<evidence type="ECO:0000313" key="1">
    <source>
        <dbReference type="EMBL" id="KIU04448.1"/>
    </source>
</evidence>
<name>A0A0D1I6P5_BACIU</name>
<dbReference type="EMBL" id="JXBC01000014">
    <property type="protein sequence ID" value="KIU04448.1"/>
    <property type="molecule type" value="Genomic_DNA"/>
</dbReference>